<dbReference type="EMBL" id="VSWC01000041">
    <property type="protein sequence ID" value="KAA1103879.1"/>
    <property type="molecule type" value="Genomic_DNA"/>
</dbReference>
<dbReference type="EMBL" id="VDEP01000442">
    <property type="protein sequence ID" value="KAA1080153.1"/>
    <property type="molecule type" value="Genomic_DNA"/>
</dbReference>
<evidence type="ECO:0000313" key="4">
    <source>
        <dbReference type="Proteomes" id="UP000324748"/>
    </source>
</evidence>
<name>A0A5B0PV07_PUCGR</name>
<sequence>MTRTGLQVNSFQSKPKPRLSARKYVSSDAHLGDASRCNLANIRSTSCRTIANSFPQKTSHLHSSLSTFRKAPYIHLDFPLSAQTFTSNPIFKQPTSIQPAT</sequence>
<evidence type="ECO:0000313" key="2">
    <source>
        <dbReference type="EMBL" id="KAA1080153.1"/>
    </source>
</evidence>
<dbReference type="Proteomes" id="UP000325313">
    <property type="component" value="Unassembled WGS sequence"/>
</dbReference>
<reference evidence="4 5" key="1">
    <citation type="submission" date="2019-05" db="EMBL/GenBank/DDBJ databases">
        <title>Emergence of the Ug99 lineage of the wheat stem rust pathogen through somatic hybridization.</title>
        <authorList>
            <person name="Li F."/>
            <person name="Upadhyaya N.M."/>
            <person name="Sperschneider J."/>
            <person name="Matny O."/>
            <person name="Nguyen-Phuc H."/>
            <person name="Mago R."/>
            <person name="Raley C."/>
            <person name="Miller M.E."/>
            <person name="Silverstein K.A.T."/>
            <person name="Henningsen E."/>
            <person name="Hirsch C.D."/>
            <person name="Visser B."/>
            <person name="Pretorius Z.A."/>
            <person name="Steffenson B.J."/>
            <person name="Schwessinger B."/>
            <person name="Dodds P.N."/>
            <person name="Figueroa M."/>
        </authorList>
    </citation>
    <scope>NUCLEOTIDE SEQUENCE [LARGE SCALE GENOMIC DNA]</scope>
    <source>
        <strain evidence="3">21-0</strain>
        <strain evidence="2 5">Ug99</strain>
    </source>
</reference>
<gene>
    <name evidence="3" type="ORF">PGT21_003383</name>
    <name evidence="2" type="ORF">PGTUg99_017189</name>
</gene>
<evidence type="ECO:0000313" key="5">
    <source>
        <dbReference type="Proteomes" id="UP000325313"/>
    </source>
</evidence>
<evidence type="ECO:0000313" key="3">
    <source>
        <dbReference type="EMBL" id="KAA1103879.1"/>
    </source>
</evidence>
<proteinExistence type="predicted"/>
<evidence type="ECO:0000256" key="1">
    <source>
        <dbReference type="SAM" id="MobiDB-lite"/>
    </source>
</evidence>
<organism evidence="3 4">
    <name type="scientific">Puccinia graminis f. sp. tritici</name>
    <dbReference type="NCBI Taxonomy" id="56615"/>
    <lineage>
        <taxon>Eukaryota</taxon>
        <taxon>Fungi</taxon>
        <taxon>Dikarya</taxon>
        <taxon>Basidiomycota</taxon>
        <taxon>Pucciniomycotina</taxon>
        <taxon>Pucciniomycetes</taxon>
        <taxon>Pucciniales</taxon>
        <taxon>Pucciniaceae</taxon>
        <taxon>Puccinia</taxon>
    </lineage>
</organism>
<keyword evidence="4" id="KW-1185">Reference proteome</keyword>
<dbReference type="AlphaFoldDB" id="A0A5B0PV07"/>
<dbReference type="Proteomes" id="UP000324748">
    <property type="component" value="Unassembled WGS sequence"/>
</dbReference>
<protein>
    <submittedName>
        <fullName evidence="3">Uncharacterized protein</fullName>
    </submittedName>
</protein>
<comment type="caution">
    <text evidence="3">The sequence shown here is derived from an EMBL/GenBank/DDBJ whole genome shotgun (WGS) entry which is preliminary data.</text>
</comment>
<accession>A0A5B0PV07</accession>
<feature type="compositionally biased region" description="Polar residues" evidence="1">
    <location>
        <begin position="1"/>
        <end position="13"/>
    </location>
</feature>
<feature type="region of interest" description="Disordered" evidence="1">
    <location>
        <begin position="1"/>
        <end position="20"/>
    </location>
</feature>